<name>A0A0E9UW98_ANGAN</name>
<dbReference type="EMBL" id="GBXM01038480">
    <property type="protein sequence ID" value="JAH70097.1"/>
    <property type="molecule type" value="Transcribed_RNA"/>
</dbReference>
<reference evidence="1" key="1">
    <citation type="submission" date="2014-11" db="EMBL/GenBank/DDBJ databases">
        <authorList>
            <person name="Amaro Gonzalez C."/>
        </authorList>
    </citation>
    <scope>NUCLEOTIDE SEQUENCE</scope>
</reference>
<reference evidence="1" key="2">
    <citation type="journal article" date="2015" name="Fish Shellfish Immunol.">
        <title>Early steps in the European eel (Anguilla anguilla)-Vibrio vulnificus interaction in the gills: Role of the RtxA13 toxin.</title>
        <authorList>
            <person name="Callol A."/>
            <person name="Pajuelo D."/>
            <person name="Ebbesson L."/>
            <person name="Teles M."/>
            <person name="MacKenzie S."/>
            <person name="Amaro C."/>
        </authorList>
    </citation>
    <scope>NUCLEOTIDE SEQUENCE</scope>
</reference>
<proteinExistence type="predicted"/>
<accession>A0A0E9UW98</accession>
<protein>
    <submittedName>
        <fullName evidence="1">Uncharacterized protein</fullName>
    </submittedName>
</protein>
<organism evidence="1">
    <name type="scientific">Anguilla anguilla</name>
    <name type="common">European freshwater eel</name>
    <name type="synonym">Muraena anguilla</name>
    <dbReference type="NCBI Taxonomy" id="7936"/>
    <lineage>
        <taxon>Eukaryota</taxon>
        <taxon>Metazoa</taxon>
        <taxon>Chordata</taxon>
        <taxon>Craniata</taxon>
        <taxon>Vertebrata</taxon>
        <taxon>Euteleostomi</taxon>
        <taxon>Actinopterygii</taxon>
        <taxon>Neopterygii</taxon>
        <taxon>Teleostei</taxon>
        <taxon>Anguilliformes</taxon>
        <taxon>Anguillidae</taxon>
        <taxon>Anguilla</taxon>
    </lineage>
</organism>
<evidence type="ECO:0000313" key="1">
    <source>
        <dbReference type="EMBL" id="JAH70097.1"/>
    </source>
</evidence>
<sequence>MRSLISRGRDWTLM</sequence>